<name>A0A2P2C063_9ZZZZ</name>
<reference evidence="1" key="1">
    <citation type="submission" date="2015-08" db="EMBL/GenBank/DDBJ databases">
        <authorList>
            <person name="Babu N.S."/>
            <person name="Beckwith C.J."/>
            <person name="Beseler K.G."/>
            <person name="Brison A."/>
            <person name="Carone J.V."/>
            <person name="Caskin T.P."/>
            <person name="Diamond M."/>
            <person name="Durham M.E."/>
            <person name="Foxe J.M."/>
            <person name="Go M."/>
            <person name="Henderson B.A."/>
            <person name="Jones I.B."/>
            <person name="McGettigan J.A."/>
            <person name="Micheletti S.J."/>
            <person name="Nasrallah M.E."/>
            <person name="Ortiz D."/>
            <person name="Piller C.R."/>
            <person name="Privatt S.R."/>
            <person name="Schneider S.L."/>
            <person name="Sharp S."/>
            <person name="Smith T.C."/>
            <person name="Stanton J.D."/>
            <person name="Ullery H.E."/>
            <person name="Wilson R.J."/>
            <person name="Serrano M.G."/>
            <person name="Buck G."/>
            <person name="Lee V."/>
            <person name="Wang Y."/>
            <person name="Carvalho R."/>
            <person name="Voegtly L."/>
            <person name="Shi R."/>
            <person name="Duckworth R."/>
            <person name="Johnson A."/>
            <person name="Loviza R."/>
            <person name="Walstead R."/>
            <person name="Shah Z."/>
            <person name="Kiflezghi M."/>
            <person name="Wade K."/>
            <person name="Ball S.L."/>
            <person name="Bradley K.W."/>
            <person name="Asai D.J."/>
            <person name="Bowman C.A."/>
            <person name="Russell D.A."/>
            <person name="Pope W.H."/>
            <person name="Jacobs-Sera D."/>
            <person name="Hendrix R.W."/>
            <person name="Hatfull G.F."/>
        </authorList>
    </citation>
    <scope>NUCLEOTIDE SEQUENCE</scope>
</reference>
<protein>
    <submittedName>
        <fullName evidence="1">Putative quinonprotein alcohol dehydrogenase-like protein</fullName>
    </submittedName>
</protein>
<dbReference type="AlphaFoldDB" id="A0A2P2C063"/>
<dbReference type="InterPro" id="IPR011047">
    <property type="entry name" value="Quinoprotein_ADH-like_sf"/>
</dbReference>
<gene>
    <name evidence="1" type="ORF">NOCA2270052</name>
</gene>
<dbReference type="EMBL" id="CZKA01000020">
    <property type="protein sequence ID" value="CUR55417.1"/>
    <property type="molecule type" value="Genomic_DNA"/>
</dbReference>
<sequence>MRPSLRLASAAIAAALIGSLTAVPATARVVDPAPLQAPTFNKMVHSIVHSGSTVYVGGNFGTVTDANGTYARHGVAAYNADTGLVLPWNPDVHGLVYAVAVRNQSVFLGGAFDAVGGQPRSNLARVSATTGQALKGLRKANGAVRAIAATKKQVLVGGDFTKLGSARRVHLAGFTSSGKYRLNGWHPRATGGTVYTIQPTKGGAYVGGTYKKLNGKKAFGRISRINPVTGKLVKGFNPPVTVPVYDIAATPRRVYVAMGGPGGGSSGSFVTKTGKRKWLRSVNGDAQTISVLSGSVYVGGHFTRACLSSGTLSSGECTGSSVMRGKIMAITLKGTIRSFAPQIDSQFGLVAMDVFPSRGWLAVGGTFNFVDNDARGKFAVFG</sequence>
<dbReference type="SUPFAM" id="SSF50998">
    <property type="entry name" value="Quinoprotein alcohol dehydrogenase-like"/>
    <property type="match status" value="1"/>
</dbReference>
<evidence type="ECO:0000313" key="1">
    <source>
        <dbReference type="EMBL" id="CUR55417.1"/>
    </source>
</evidence>
<dbReference type="PANTHER" id="PTHR31778:SF2">
    <property type="entry name" value="BUD SITE SELECTION PROTEIN RAX2"/>
    <property type="match status" value="1"/>
</dbReference>
<proteinExistence type="predicted"/>
<dbReference type="GO" id="GO:1902929">
    <property type="term" value="C:plasma membrane of growing cell tip"/>
    <property type="evidence" value="ECO:0007669"/>
    <property type="project" value="TreeGrafter"/>
</dbReference>
<accession>A0A2P2C063</accession>
<dbReference type="PANTHER" id="PTHR31778">
    <property type="entry name" value="BUD SITE SELECTION PROTEIN RAX2"/>
    <property type="match status" value="1"/>
</dbReference>
<organism evidence="1">
    <name type="scientific">metagenome</name>
    <dbReference type="NCBI Taxonomy" id="256318"/>
    <lineage>
        <taxon>unclassified sequences</taxon>
        <taxon>metagenomes</taxon>
    </lineage>
</organism>